<dbReference type="AlphaFoldDB" id="A0A5B7HNN7"/>
<comment type="caution">
    <text evidence="1">The sequence shown here is derived from an EMBL/GenBank/DDBJ whole genome shotgun (WGS) entry which is preliminary data.</text>
</comment>
<dbReference type="EMBL" id="VSRR010033480">
    <property type="protein sequence ID" value="MPC71733.1"/>
    <property type="molecule type" value="Genomic_DNA"/>
</dbReference>
<dbReference type="Gene3D" id="3.30.420.10">
    <property type="entry name" value="Ribonuclease H-like superfamily/Ribonuclease H"/>
    <property type="match status" value="1"/>
</dbReference>
<reference evidence="1 2" key="1">
    <citation type="submission" date="2019-05" db="EMBL/GenBank/DDBJ databases">
        <title>Another draft genome of Portunus trituberculatus and its Hox gene families provides insights of decapod evolution.</title>
        <authorList>
            <person name="Jeong J.-H."/>
            <person name="Song I."/>
            <person name="Kim S."/>
            <person name="Choi T."/>
            <person name="Kim D."/>
            <person name="Ryu S."/>
            <person name="Kim W."/>
        </authorList>
    </citation>
    <scope>NUCLEOTIDE SEQUENCE [LARGE SCALE GENOMIC DNA]</scope>
    <source>
        <tissue evidence="1">Muscle</tissue>
    </source>
</reference>
<dbReference type="Proteomes" id="UP000324222">
    <property type="component" value="Unassembled WGS sequence"/>
</dbReference>
<evidence type="ECO:0008006" key="3">
    <source>
        <dbReference type="Google" id="ProtNLM"/>
    </source>
</evidence>
<name>A0A5B7HNN7_PORTR</name>
<sequence length="169" mass="19243">MNVKQNFKLKGRSLDRPTVNNVPIPRVHIHKYLGVQMSFMKSLQAIHYVQDLCLPQLAPLWLHFHCYVTALYTLQSTFPMDCDLVNKCLDLIHALKGAGAMVHFTWIPSHMGIPLNEKPDCLAQCALKDDTVDHGTEYTLDFVHRNISDQLELCCHRGSSTSLHYARVS</sequence>
<protein>
    <recommendedName>
        <fullName evidence="3">RNase H type-1 domain-containing protein</fullName>
    </recommendedName>
</protein>
<gene>
    <name evidence="1" type="ORF">E2C01_066019</name>
</gene>
<proteinExistence type="predicted"/>
<accession>A0A5B7HNN7</accession>
<organism evidence="1 2">
    <name type="scientific">Portunus trituberculatus</name>
    <name type="common">Swimming crab</name>
    <name type="synonym">Neptunus trituberculatus</name>
    <dbReference type="NCBI Taxonomy" id="210409"/>
    <lineage>
        <taxon>Eukaryota</taxon>
        <taxon>Metazoa</taxon>
        <taxon>Ecdysozoa</taxon>
        <taxon>Arthropoda</taxon>
        <taxon>Crustacea</taxon>
        <taxon>Multicrustacea</taxon>
        <taxon>Malacostraca</taxon>
        <taxon>Eumalacostraca</taxon>
        <taxon>Eucarida</taxon>
        <taxon>Decapoda</taxon>
        <taxon>Pleocyemata</taxon>
        <taxon>Brachyura</taxon>
        <taxon>Eubrachyura</taxon>
        <taxon>Portunoidea</taxon>
        <taxon>Portunidae</taxon>
        <taxon>Portuninae</taxon>
        <taxon>Portunus</taxon>
    </lineage>
</organism>
<dbReference type="GO" id="GO:0003676">
    <property type="term" value="F:nucleic acid binding"/>
    <property type="evidence" value="ECO:0007669"/>
    <property type="project" value="InterPro"/>
</dbReference>
<keyword evidence="2" id="KW-1185">Reference proteome</keyword>
<evidence type="ECO:0000313" key="1">
    <source>
        <dbReference type="EMBL" id="MPC71733.1"/>
    </source>
</evidence>
<dbReference type="InterPro" id="IPR036397">
    <property type="entry name" value="RNaseH_sf"/>
</dbReference>
<evidence type="ECO:0000313" key="2">
    <source>
        <dbReference type="Proteomes" id="UP000324222"/>
    </source>
</evidence>